<evidence type="ECO:0000313" key="2">
    <source>
        <dbReference type="EMBL" id="TDG51462.1"/>
    </source>
</evidence>
<dbReference type="EMBL" id="LSRL02000009">
    <property type="protein sequence ID" value="TDG51462.1"/>
    <property type="molecule type" value="Genomic_DNA"/>
</dbReference>
<dbReference type="OMA" id="CSCEFCK"/>
<sequence length="496" mass="54064">MPKKVITRRQRKAAEAKRQSESSARATAASEAQSGNAAATTSSTSNVVKPGGSNVAKQDPKCGKQNSAPKTTNTKTAAPHQEQKAANLPEQSADKATVTVTVKDKTTQSDNNVFDLLADENLERQVGHTAECQAQQSSAPANEQAGSFSKSLSRRAAATFSKIQKLSKVFNKKMNYTAPPGNVTEPMNLANVELDETVKDAMNGNPGSDNKGNKTCSCEFCKVVLNQLLAGKKRTVDKKACKNANRRPPPNAVRAPSPERASGNETVGTTLPTEVKVEDESKTPQTPSIASRRRIIQMLEKKEKLLEKDVKKKIKQLNKSTKILATEQQTKEADVKQVDQKESNSVVTKTQPTPVVAKKTMPRVAVARALQKASEPTKIPKPVIKSKQPAKAELSSAVKQLSAAPDAPPPKVLGNTGYFILTGTDAQLAAQFRDLEARNVRVENYVELQPDVADKIEQQLEQLMQNRGQILQRMRDKQNGMAPRRIKRTKEPSKYT</sequence>
<feature type="region of interest" description="Disordered" evidence="1">
    <location>
        <begin position="1"/>
        <end position="109"/>
    </location>
</feature>
<organism evidence="2 3">
    <name type="scientific">Drosophila navojoa</name>
    <name type="common">Fruit fly</name>
    <dbReference type="NCBI Taxonomy" id="7232"/>
    <lineage>
        <taxon>Eukaryota</taxon>
        <taxon>Metazoa</taxon>
        <taxon>Ecdysozoa</taxon>
        <taxon>Arthropoda</taxon>
        <taxon>Hexapoda</taxon>
        <taxon>Insecta</taxon>
        <taxon>Pterygota</taxon>
        <taxon>Neoptera</taxon>
        <taxon>Endopterygota</taxon>
        <taxon>Diptera</taxon>
        <taxon>Brachycera</taxon>
        <taxon>Muscomorpha</taxon>
        <taxon>Ephydroidea</taxon>
        <taxon>Drosophilidae</taxon>
        <taxon>Drosophila</taxon>
    </lineage>
</organism>
<name>A0A484BTB3_DRONA</name>
<keyword evidence="3" id="KW-1185">Reference proteome</keyword>
<feature type="region of interest" description="Disordered" evidence="1">
    <location>
        <begin position="127"/>
        <end position="154"/>
    </location>
</feature>
<dbReference type="AlphaFoldDB" id="A0A484BTB3"/>
<evidence type="ECO:0000313" key="3">
    <source>
        <dbReference type="Proteomes" id="UP000295192"/>
    </source>
</evidence>
<proteinExistence type="predicted"/>
<feature type="compositionally biased region" description="Basic residues" evidence="1">
    <location>
        <begin position="1"/>
        <end position="11"/>
    </location>
</feature>
<feature type="compositionally biased region" description="Low complexity" evidence="1">
    <location>
        <begin position="21"/>
        <end position="45"/>
    </location>
</feature>
<protein>
    <submittedName>
        <fullName evidence="2">Uncharacterized protein</fullName>
    </submittedName>
</protein>
<gene>
    <name evidence="2" type="ORF">AWZ03_002257</name>
</gene>
<comment type="caution">
    <text evidence="2">The sequence shown here is derived from an EMBL/GenBank/DDBJ whole genome shotgun (WGS) entry which is preliminary data.</text>
</comment>
<dbReference type="Proteomes" id="UP000295192">
    <property type="component" value="Unassembled WGS sequence"/>
</dbReference>
<reference evidence="2 3" key="1">
    <citation type="journal article" date="2019" name="J. Hered.">
        <title>An Improved Genome Assembly for Drosophila navojoa, the Basal Species in the mojavensis Cluster.</title>
        <authorList>
            <person name="Vanderlinde T."/>
            <person name="Dupim E.G."/>
            <person name="Nazario-Yepiz N.O."/>
            <person name="Carvalho A.B."/>
        </authorList>
    </citation>
    <scope>NUCLEOTIDE SEQUENCE [LARGE SCALE GENOMIC DNA]</scope>
    <source>
        <strain evidence="2">Navoj_Jal97</strain>
        <tissue evidence="2">Whole organism</tissue>
    </source>
</reference>
<feature type="region of interest" description="Disordered" evidence="1">
    <location>
        <begin position="239"/>
        <end position="271"/>
    </location>
</feature>
<feature type="compositionally biased region" description="Low complexity" evidence="1">
    <location>
        <begin position="68"/>
        <end position="79"/>
    </location>
</feature>
<accession>A0A484BTB3</accession>
<feature type="compositionally biased region" description="Polar residues" evidence="1">
    <location>
        <begin position="132"/>
        <end position="151"/>
    </location>
</feature>
<evidence type="ECO:0000256" key="1">
    <source>
        <dbReference type="SAM" id="MobiDB-lite"/>
    </source>
</evidence>
<feature type="region of interest" description="Disordered" evidence="1">
    <location>
        <begin position="472"/>
        <end position="496"/>
    </location>
</feature>